<feature type="transmembrane region" description="Helical" evidence="8">
    <location>
        <begin position="268"/>
        <end position="286"/>
    </location>
</feature>
<feature type="transmembrane region" description="Helical" evidence="8">
    <location>
        <begin position="557"/>
        <end position="576"/>
    </location>
</feature>
<protein>
    <recommendedName>
        <fullName evidence="9">Rhodopsin domain-containing protein</fullName>
    </recommendedName>
</protein>
<evidence type="ECO:0000256" key="4">
    <source>
        <dbReference type="ARBA" id="ARBA00023136"/>
    </source>
</evidence>
<feature type="transmembrane region" description="Helical" evidence="8">
    <location>
        <begin position="498"/>
        <end position="515"/>
    </location>
</feature>
<reference evidence="10" key="1">
    <citation type="submission" date="2019-05" db="EMBL/GenBank/DDBJ databases">
        <authorList>
            <person name="Piombo E."/>
        </authorList>
    </citation>
    <scope>NUCLEOTIDE SEQUENCE</scope>
    <source>
        <strain evidence="10">C2S</strain>
    </source>
</reference>
<feature type="compositionally biased region" description="Low complexity" evidence="7">
    <location>
        <begin position="300"/>
        <end position="313"/>
    </location>
</feature>
<feature type="transmembrane region" description="Helical" evidence="8">
    <location>
        <begin position="471"/>
        <end position="492"/>
    </location>
</feature>
<dbReference type="EMBL" id="CABFJX010000372">
    <property type="protein sequence ID" value="VTT74022.1"/>
    <property type="molecule type" value="Genomic_DNA"/>
</dbReference>
<keyword evidence="2 8" id="KW-0812">Transmembrane</keyword>
<feature type="transmembrane region" description="Helical" evidence="8">
    <location>
        <begin position="114"/>
        <end position="136"/>
    </location>
</feature>
<dbReference type="InterPro" id="IPR011701">
    <property type="entry name" value="MFS"/>
</dbReference>
<dbReference type="GO" id="GO:0022857">
    <property type="term" value="F:transmembrane transporter activity"/>
    <property type="evidence" value="ECO:0007669"/>
    <property type="project" value="InterPro"/>
</dbReference>
<evidence type="ECO:0000259" key="9">
    <source>
        <dbReference type="Pfam" id="PF20684"/>
    </source>
</evidence>
<organism evidence="10 11">
    <name type="scientific">Fusarium fujikuroi</name>
    <name type="common">Bakanae and foot rot disease fungus</name>
    <name type="synonym">Gibberella fujikuroi</name>
    <dbReference type="NCBI Taxonomy" id="5127"/>
    <lineage>
        <taxon>Eukaryota</taxon>
        <taxon>Fungi</taxon>
        <taxon>Dikarya</taxon>
        <taxon>Ascomycota</taxon>
        <taxon>Pezizomycotina</taxon>
        <taxon>Sordariomycetes</taxon>
        <taxon>Hypocreomycetidae</taxon>
        <taxon>Hypocreales</taxon>
        <taxon>Nectriaceae</taxon>
        <taxon>Fusarium</taxon>
        <taxon>Fusarium fujikuroi species complex</taxon>
    </lineage>
</organism>
<evidence type="ECO:0000256" key="1">
    <source>
        <dbReference type="ARBA" id="ARBA00004141"/>
    </source>
</evidence>
<dbReference type="AlphaFoldDB" id="A0A9Q9RSS9"/>
<feature type="region of interest" description="Disordered" evidence="7">
    <location>
        <begin position="300"/>
        <end position="322"/>
    </location>
</feature>
<evidence type="ECO:0000313" key="11">
    <source>
        <dbReference type="Proteomes" id="UP000760494"/>
    </source>
</evidence>
<evidence type="ECO:0000313" key="10">
    <source>
        <dbReference type="EMBL" id="VTT74022.1"/>
    </source>
</evidence>
<dbReference type="PANTHER" id="PTHR33048">
    <property type="entry name" value="PTH11-LIKE INTEGRAL MEMBRANE PROTEIN (AFU_ORTHOLOGUE AFUA_5G11245)"/>
    <property type="match status" value="1"/>
</dbReference>
<evidence type="ECO:0000256" key="3">
    <source>
        <dbReference type="ARBA" id="ARBA00022989"/>
    </source>
</evidence>
<feature type="compositionally biased region" description="Polar residues" evidence="7">
    <location>
        <begin position="375"/>
        <end position="384"/>
    </location>
</feature>
<evidence type="ECO:0000256" key="8">
    <source>
        <dbReference type="SAM" id="Phobius"/>
    </source>
</evidence>
<feature type="domain" description="Rhodopsin" evidence="9">
    <location>
        <begin position="53"/>
        <end position="292"/>
    </location>
</feature>
<feature type="transmembrane region" description="Helical" evidence="8">
    <location>
        <begin position="36"/>
        <end position="56"/>
    </location>
</feature>
<dbReference type="GO" id="GO:0016020">
    <property type="term" value="C:membrane"/>
    <property type="evidence" value="ECO:0007669"/>
    <property type="project" value="UniProtKB-SubCell"/>
</dbReference>
<feature type="transmembrane region" description="Helical" evidence="8">
    <location>
        <begin position="767"/>
        <end position="785"/>
    </location>
</feature>
<dbReference type="Pfam" id="PF20684">
    <property type="entry name" value="Fung_rhodopsin"/>
    <property type="match status" value="1"/>
</dbReference>
<evidence type="ECO:0000256" key="2">
    <source>
        <dbReference type="ARBA" id="ARBA00022692"/>
    </source>
</evidence>
<comment type="similarity">
    <text evidence="6">Belongs to the SAT4 family.</text>
</comment>
<feature type="transmembrane region" description="Helical" evidence="8">
    <location>
        <begin position="68"/>
        <end position="94"/>
    </location>
</feature>
<evidence type="ECO:0000256" key="7">
    <source>
        <dbReference type="SAM" id="MobiDB-lite"/>
    </source>
</evidence>
<dbReference type="Gene3D" id="1.20.1250.20">
    <property type="entry name" value="MFS general substrate transporter like domains"/>
    <property type="match status" value="2"/>
</dbReference>
<comment type="caution">
    <text evidence="10">The sequence shown here is derived from an EMBL/GenBank/DDBJ whole genome shotgun (WGS) entry which is preliminary data.</text>
</comment>
<dbReference type="Pfam" id="PF07690">
    <property type="entry name" value="MFS_1"/>
    <property type="match status" value="1"/>
</dbReference>
<feature type="transmembrane region" description="Helical" evidence="8">
    <location>
        <begin position="393"/>
        <end position="416"/>
    </location>
</feature>
<feature type="transmembrane region" description="Helical" evidence="8">
    <location>
        <begin position="188"/>
        <end position="215"/>
    </location>
</feature>
<feature type="transmembrane region" description="Helical" evidence="8">
    <location>
        <begin position="148"/>
        <end position="168"/>
    </location>
</feature>
<dbReference type="InterPro" id="IPR049326">
    <property type="entry name" value="Rhodopsin_dom_fungi"/>
</dbReference>
<comment type="subcellular location">
    <subcellularLocation>
        <location evidence="1">Membrane</location>
        <topology evidence="1">Multi-pass membrane protein</topology>
    </subcellularLocation>
</comment>
<sequence length="801" mass="87177">MSSYPVTNGVITFLPPPEGYVVDFDNPQQQDALKHFLIFGILGSLAILCLLQRLYVKFYIMRGLKIDDVLITLAWIFSIVMQSAQIWSISIGGLCHHAWEMPIDVFEKHMLSSYIAAPAFIICNGLTKSSLLTFYLQVSPQKWFRRAIFVTITFVVLYTIIIASLLLFGCQPREAAWDPYLFASGKCIDYAVMYIIIAVANIISDIVLFAIPMPMIIRLKMPMGQKIGLGIMLGIATVTVTTSIIRMIYLPSLLGALDIPWIAAPANVWSFVEVNLFIICGCMPTFRKFFKRFAPKWMGSSSDSGSSEPPSNDSLHKVQRKKHTGYTQFDTCDSLELATYPDTMSSSSETAYAMESLQEQPCGTDSPPDTERQENVSQSPTDSLPPTDRGKDAYLTLMCCTMAQLPIWGYSVSFGIFQEYYSRPGSPISTASSGTIATIGALQQGVMYLMMPFAFLILTRYPRLRHLCGPLGLAVTVASLTASAFVNTIAGLIATQGALYSIGCGLLFCPISHYMNEWFVERKGMALGVMWAGKSGTGIAMPFVFDALLRRIGLKATILAWAGASAAMTLPTLVFIKPRIPLHTQAHVQPLSFRFLRHTSFWMMQAGVIIQSLGYLMPSTYLASYASNIGLPSITGPILLALFSVASVPGGIVHGMLGDKFSATKAVTVASIGSALPIWLLWGLSLDLANLVVFVIVYGFFAGGFSSTWSNMSTDIQKDDSAADSALIFGMLMGGRGIGFVTAGPLSGALLQAKAHLSNEALGYATQYGPMIICTGVTAVFGAWAPMWKGMRVALGTCKGR</sequence>
<evidence type="ECO:0000256" key="5">
    <source>
        <dbReference type="ARBA" id="ARBA00023180"/>
    </source>
</evidence>
<feature type="transmembrane region" description="Helical" evidence="8">
    <location>
        <begin position="638"/>
        <end position="657"/>
    </location>
</feature>
<feature type="transmembrane region" description="Helical" evidence="8">
    <location>
        <begin position="527"/>
        <end position="545"/>
    </location>
</feature>
<proteinExistence type="inferred from homology"/>
<feature type="transmembrane region" description="Helical" evidence="8">
    <location>
        <begin position="726"/>
        <end position="747"/>
    </location>
</feature>
<accession>A0A9Q9RSS9</accession>
<dbReference type="Proteomes" id="UP000760494">
    <property type="component" value="Unassembled WGS sequence"/>
</dbReference>
<keyword evidence="3 8" id="KW-1133">Transmembrane helix</keyword>
<dbReference type="InterPro" id="IPR036259">
    <property type="entry name" value="MFS_trans_sf"/>
</dbReference>
<dbReference type="PANTHER" id="PTHR33048:SF124">
    <property type="entry name" value="INTEGRAL MEMBRANE PROTEIN"/>
    <property type="match status" value="1"/>
</dbReference>
<evidence type="ECO:0000256" key="6">
    <source>
        <dbReference type="ARBA" id="ARBA00038359"/>
    </source>
</evidence>
<feature type="transmembrane region" description="Helical" evidence="8">
    <location>
        <begin position="436"/>
        <end position="459"/>
    </location>
</feature>
<feature type="region of interest" description="Disordered" evidence="7">
    <location>
        <begin position="355"/>
        <end position="388"/>
    </location>
</feature>
<dbReference type="SUPFAM" id="SSF103473">
    <property type="entry name" value="MFS general substrate transporter"/>
    <property type="match status" value="1"/>
</dbReference>
<keyword evidence="5" id="KW-0325">Glycoprotein</keyword>
<gene>
    <name evidence="10" type="ORF">C2S_9384</name>
</gene>
<feature type="transmembrane region" description="Helical" evidence="8">
    <location>
        <begin position="688"/>
        <end position="705"/>
    </location>
</feature>
<feature type="transmembrane region" description="Helical" evidence="8">
    <location>
        <begin position="227"/>
        <end position="248"/>
    </location>
</feature>
<keyword evidence="4 8" id="KW-0472">Membrane</keyword>
<feature type="transmembrane region" description="Helical" evidence="8">
    <location>
        <begin position="664"/>
        <end position="682"/>
    </location>
</feature>
<feature type="transmembrane region" description="Helical" evidence="8">
    <location>
        <begin position="601"/>
        <end position="618"/>
    </location>
</feature>
<dbReference type="InterPro" id="IPR052337">
    <property type="entry name" value="SAT4-like"/>
</dbReference>
<name>A0A9Q9RSS9_FUSFU</name>